<dbReference type="Proteomes" id="UP000694886">
    <property type="component" value="Chromosome 3"/>
</dbReference>
<dbReference type="GeneID" id="108661145"/>
<dbReference type="Gramene" id="Tc03v2_t005420.1">
    <property type="protein sequence ID" value="Tc03v2_p005420.1"/>
    <property type="gene ID" value="Tc03v2_g005420"/>
</dbReference>
<evidence type="ECO:0000313" key="2">
    <source>
        <dbReference type="RefSeq" id="XP_017972523.1"/>
    </source>
</evidence>
<dbReference type="Gene3D" id="2.40.70.10">
    <property type="entry name" value="Acid Proteases"/>
    <property type="match status" value="1"/>
</dbReference>
<dbReference type="InterPro" id="IPR021109">
    <property type="entry name" value="Peptidase_aspartic_dom_sf"/>
</dbReference>
<dbReference type="AlphaFoldDB" id="A0AB32W355"/>
<dbReference type="KEGG" id="tcc:108661145"/>
<dbReference type="RefSeq" id="XP_017972523.1">
    <property type="nucleotide sequence ID" value="XM_018117034.1"/>
</dbReference>
<gene>
    <name evidence="2" type="primary">LOC108661145</name>
</gene>
<name>A0AB32W355_THECC</name>
<organism evidence="1 2">
    <name type="scientific">Theobroma cacao</name>
    <name type="common">Cacao</name>
    <name type="synonym">Cocoa</name>
    <dbReference type="NCBI Taxonomy" id="3641"/>
    <lineage>
        <taxon>Eukaryota</taxon>
        <taxon>Viridiplantae</taxon>
        <taxon>Streptophyta</taxon>
        <taxon>Embryophyta</taxon>
        <taxon>Tracheophyta</taxon>
        <taxon>Spermatophyta</taxon>
        <taxon>Magnoliopsida</taxon>
        <taxon>eudicotyledons</taxon>
        <taxon>Gunneridae</taxon>
        <taxon>Pentapetalae</taxon>
        <taxon>rosids</taxon>
        <taxon>malvids</taxon>
        <taxon>Malvales</taxon>
        <taxon>Malvaceae</taxon>
        <taxon>Byttnerioideae</taxon>
        <taxon>Theobroma</taxon>
    </lineage>
</organism>
<accession>A0AB32W355</accession>
<sequence>MPLSIARKLGFQEIQPTIVTLQLVDRTIRHPVGIIKDVLLEVGHLYIQVDFIVLKIEDDVEIPFILGRPFLATVGALIDVKNGKITFRVGEQEVLLQSDLLNEVKGRFIPPPSTEKAPILETKPPPLSSYLDLLLDSK</sequence>
<dbReference type="CDD" id="cd00303">
    <property type="entry name" value="retropepsin_like"/>
    <property type="match status" value="1"/>
</dbReference>
<evidence type="ECO:0000313" key="1">
    <source>
        <dbReference type="Proteomes" id="UP000694886"/>
    </source>
</evidence>
<dbReference type="PANTHER" id="PTHR33067">
    <property type="entry name" value="RNA-DIRECTED DNA POLYMERASE-RELATED"/>
    <property type="match status" value="1"/>
</dbReference>
<proteinExistence type="predicted"/>
<protein>
    <submittedName>
        <fullName evidence="2">Uncharacterized protein LOC108661145</fullName>
    </submittedName>
</protein>
<dbReference type="PANTHER" id="PTHR33067:SF31">
    <property type="entry name" value="RNA-DIRECTED DNA POLYMERASE"/>
    <property type="match status" value="1"/>
</dbReference>
<reference evidence="2" key="2">
    <citation type="submission" date="2025-08" db="UniProtKB">
        <authorList>
            <consortium name="RefSeq"/>
        </authorList>
    </citation>
    <scope>IDENTIFICATION</scope>
</reference>
<reference evidence="1" key="1">
    <citation type="journal article" date="1997" name="Nucleic Acids Res.">
        <title>tRNAscan-SE: a program for improved detection of transfer RNA genes in genomic sequence.</title>
        <authorList>
            <person name="Lowe T.M."/>
            <person name="Eddy S.R."/>
        </authorList>
    </citation>
    <scope>NUCLEOTIDE SEQUENCE [LARGE SCALE GENOMIC DNA]</scope>
    <source>
        <strain evidence="1">r\B97-61/B2</strain>
    </source>
</reference>